<dbReference type="AlphaFoldDB" id="A0A8X6T1W4"/>
<evidence type="ECO:0000313" key="15">
    <source>
        <dbReference type="Proteomes" id="UP000887013"/>
    </source>
</evidence>
<name>A0A8X6T1W4_NEPPI</name>
<keyword evidence="2" id="KW-0813">Transport</keyword>
<keyword evidence="7 12" id="KW-0472">Membrane</keyword>
<dbReference type="SUPFAM" id="SSF53850">
    <property type="entry name" value="Periplasmic binding protein-like II"/>
    <property type="match status" value="1"/>
</dbReference>
<reference evidence="14" key="1">
    <citation type="submission" date="2020-08" db="EMBL/GenBank/DDBJ databases">
        <title>Multicomponent nature underlies the extraordinary mechanical properties of spider dragline silk.</title>
        <authorList>
            <person name="Kono N."/>
            <person name="Nakamura H."/>
            <person name="Mori M."/>
            <person name="Yoshida Y."/>
            <person name="Ohtoshi R."/>
            <person name="Malay A.D."/>
            <person name="Moran D.A.P."/>
            <person name="Tomita M."/>
            <person name="Numata K."/>
            <person name="Arakawa K."/>
        </authorList>
    </citation>
    <scope>NUCLEOTIDE SEQUENCE</scope>
</reference>
<gene>
    <name evidence="14" type="primary">GRID2</name>
    <name evidence="14" type="ORF">NPIL_267791</name>
</gene>
<dbReference type="Proteomes" id="UP000887013">
    <property type="component" value="Unassembled WGS sequence"/>
</dbReference>
<comment type="caution">
    <text evidence="14">The sequence shown here is derived from an EMBL/GenBank/DDBJ whole genome shotgun (WGS) entry which is preliminary data.</text>
</comment>
<proteinExistence type="predicted"/>
<evidence type="ECO:0000256" key="3">
    <source>
        <dbReference type="ARBA" id="ARBA00022475"/>
    </source>
</evidence>
<keyword evidence="15" id="KW-1185">Reference proteome</keyword>
<evidence type="ECO:0000256" key="7">
    <source>
        <dbReference type="ARBA" id="ARBA00023136"/>
    </source>
</evidence>
<dbReference type="Gene3D" id="1.10.287.70">
    <property type="match status" value="1"/>
</dbReference>
<accession>A0A8X6T1W4</accession>
<evidence type="ECO:0000256" key="10">
    <source>
        <dbReference type="ARBA" id="ARBA00023286"/>
    </source>
</evidence>
<evidence type="ECO:0000256" key="2">
    <source>
        <dbReference type="ARBA" id="ARBA00022448"/>
    </source>
</evidence>
<keyword evidence="4 12" id="KW-0812">Transmembrane</keyword>
<feature type="transmembrane region" description="Helical" evidence="12">
    <location>
        <begin position="132"/>
        <end position="151"/>
    </location>
</feature>
<keyword evidence="11" id="KW-0407">Ion channel</keyword>
<keyword evidence="10" id="KW-1071">Ligand-gated ion channel</keyword>
<sequence>MKFPSKLIVAIIALAYDFEINFSINGEFKISGVEGRLLEVISRALKFRYDLVSPIEKEFGLLKSGGNWTGLIGMVQRMEADIALGLLSVTEERAKAVDFTTPYYVDGTAFIAEMPGPLSPIFAFLYPFEQSIWISCAVILLFVPILFKFLLHMKSSYMSIFIKIFGCVLRQPLSIRNPSPGGRIILSSLLIFTTVISMCYSAIFLSFLNVPLLEKPLKNFRDLSDAVRKGFTKCYIAKGSFIEPFLLNSEQLHLKFLGETIKKNAWYFDNAEVVNKSFINEYPAMITERSWMPFLKFSRSSKVISDTSLASWNIAIAVNKNFCCKKKLDQVISRIRSAGLFEKFLKDETPIIRSDYLKLLEETKQHKKIIFDDISKALWLLISGGTTDTYRHNAQKEAKPAQM</sequence>
<dbReference type="Gene3D" id="3.40.190.10">
    <property type="entry name" value="Periplasmic binding protein-like II"/>
    <property type="match status" value="1"/>
</dbReference>
<organism evidence="14 15">
    <name type="scientific">Nephila pilipes</name>
    <name type="common">Giant wood spider</name>
    <name type="synonym">Nephila maculata</name>
    <dbReference type="NCBI Taxonomy" id="299642"/>
    <lineage>
        <taxon>Eukaryota</taxon>
        <taxon>Metazoa</taxon>
        <taxon>Ecdysozoa</taxon>
        <taxon>Arthropoda</taxon>
        <taxon>Chelicerata</taxon>
        <taxon>Arachnida</taxon>
        <taxon>Araneae</taxon>
        <taxon>Araneomorphae</taxon>
        <taxon>Entelegynae</taxon>
        <taxon>Araneoidea</taxon>
        <taxon>Nephilidae</taxon>
        <taxon>Nephila</taxon>
    </lineage>
</organism>
<dbReference type="InterPro" id="IPR052192">
    <property type="entry name" value="Insect_Ionotropic_Sensory_Rcpt"/>
</dbReference>
<dbReference type="GO" id="GO:0015276">
    <property type="term" value="F:ligand-gated monoatomic ion channel activity"/>
    <property type="evidence" value="ECO:0007669"/>
    <property type="project" value="InterPro"/>
</dbReference>
<comment type="subcellular location">
    <subcellularLocation>
        <location evidence="1">Cell membrane</location>
        <topology evidence="1">Multi-pass membrane protein</topology>
    </subcellularLocation>
</comment>
<evidence type="ECO:0000256" key="4">
    <source>
        <dbReference type="ARBA" id="ARBA00022692"/>
    </source>
</evidence>
<dbReference type="InterPro" id="IPR019594">
    <property type="entry name" value="Glu/Gly-bd"/>
</dbReference>
<feature type="transmembrane region" description="Helical" evidence="12">
    <location>
        <begin position="184"/>
        <end position="208"/>
    </location>
</feature>
<evidence type="ECO:0000313" key="14">
    <source>
        <dbReference type="EMBL" id="GFS71805.1"/>
    </source>
</evidence>
<evidence type="ECO:0000256" key="5">
    <source>
        <dbReference type="ARBA" id="ARBA00022989"/>
    </source>
</evidence>
<keyword evidence="9" id="KW-0325">Glycoprotein</keyword>
<dbReference type="Pfam" id="PF10613">
    <property type="entry name" value="Lig_chan-Glu_bd"/>
    <property type="match status" value="1"/>
</dbReference>
<evidence type="ECO:0000256" key="9">
    <source>
        <dbReference type="ARBA" id="ARBA00023180"/>
    </source>
</evidence>
<evidence type="ECO:0000256" key="8">
    <source>
        <dbReference type="ARBA" id="ARBA00023170"/>
    </source>
</evidence>
<dbReference type="GO" id="GO:0005886">
    <property type="term" value="C:plasma membrane"/>
    <property type="evidence" value="ECO:0007669"/>
    <property type="project" value="UniProtKB-SubCell"/>
</dbReference>
<keyword evidence="8 14" id="KW-0675">Receptor</keyword>
<feature type="domain" description="Ionotropic glutamate receptor L-glutamate and glycine-binding" evidence="13">
    <location>
        <begin position="21"/>
        <end position="77"/>
    </location>
</feature>
<evidence type="ECO:0000256" key="11">
    <source>
        <dbReference type="ARBA" id="ARBA00023303"/>
    </source>
</evidence>
<dbReference type="SMART" id="SM00918">
    <property type="entry name" value="Lig_chan-Glu_bd"/>
    <property type="match status" value="1"/>
</dbReference>
<dbReference type="PANTHER" id="PTHR42643">
    <property type="entry name" value="IONOTROPIC RECEPTOR 20A-RELATED"/>
    <property type="match status" value="1"/>
</dbReference>
<keyword evidence="6" id="KW-0406">Ion transport</keyword>
<keyword evidence="3" id="KW-1003">Cell membrane</keyword>
<keyword evidence="5 12" id="KW-1133">Transmembrane helix</keyword>
<dbReference type="OrthoDB" id="6410737at2759"/>
<evidence type="ECO:0000259" key="13">
    <source>
        <dbReference type="SMART" id="SM00918"/>
    </source>
</evidence>
<dbReference type="PANTHER" id="PTHR42643:SF24">
    <property type="entry name" value="IONOTROPIC RECEPTOR 60A"/>
    <property type="match status" value="1"/>
</dbReference>
<evidence type="ECO:0000256" key="12">
    <source>
        <dbReference type="SAM" id="Phobius"/>
    </source>
</evidence>
<protein>
    <submittedName>
        <fullName evidence="14">Glutamate receptor ionotropic, delta-2</fullName>
    </submittedName>
</protein>
<dbReference type="EMBL" id="BMAW01049666">
    <property type="protein sequence ID" value="GFS71805.1"/>
    <property type="molecule type" value="Genomic_DNA"/>
</dbReference>
<evidence type="ECO:0000256" key="6">
    <source>
        <dbReference type="ARBA" id="ARBA00023065"/>
    </source>
</evidence>
<evidence type="ECO:0000256" key="1">
    <source>
        <dbReference type="ARBA" id="ARBA00004651"/>
    </source>
</evidence>